<feature type="signal peptide" evidence="6">
    <location>
        <begin position="1"/>
        <end position="27"/>
    </location>
</feature>
<dbReference type="InterPro" id="IPR033870">
    <property type="entry name" value="FatB"/>
</dbReference>
<dbReference type="PROSITE" id="PS50983">
    <property type="entry name" value="FE_B12_PBP"/>
    <property type="match status" value="1"/>
</dbReference>
<gene>
    <name evidence="8" type="ORF">LRX75_19985</name>
</gene>
<dbReference type="CDD" id="cd01140">
    <property type="entry name" value="FatB"/>
    <property type="match status" value="1"/>
</dbReference>
<keyword evidence="9" id="KW-1185">Reference proteome</keyword>
<dbReference type="PANTHER" id="PTHR30532:SF28">
    <property type="entry name" value="PETROBACTIN-BINDING PROTEIN YCLQ"/>
    <property type="match status" value="1"/>
</dbReference>
<keyword evidence="4" id="KW-0408">Iron</keyword>
<dbReference type="Proteomes" id="UP001139089">
    <property type="component" value="Unassembled WGS sequence"/>
</dbReference>
<evidence type="ECO:0000256" key="3">
    <source>
        <dbReference type="ARBA" id="ARBA00022448"/>
    </source>
</evidence>
<dbReference type="InterPro" id="IPR002491">
    <property type="entry name" value="ABC_transptr_periplasmic_BD"/>
</dbReference>
<dbReference type="PANTHER" id="PTHR30532">
    <property type="entry name" value="IRON III DICITRATE-BINDING PERIPLASMIC PROTEIN"/>
    <property type="match status" value="1"/>
</dbReference>
<organism evidence="8 9">
    <name type="scientific">Rhizobium quercicola</name>
    <dbReference type="NCBI Taxonomy" id="2901226"/>
    <lineage>
        <taxon>Bacteria</taxon>
        <taxon>Pseudomonadati</taxon>
        <taxon>Pseudomonadota</taxon>
        <taxon>Alphaproteobacteria</taxon>
        <taxon>Hyphomicrobiales</taxon>
        <taxon>Rhizobiaceae</taxon>
        <taxon>Rhizobium/Agrobacterium group</taxon>
        <taxon>Rhizobium</taxon>
    </lineage>
</organism>
<dbReference type="InterPro" id="IPR051313">
    <property type="entry name" value="Bact_iron-sidero_bind"/>
</dbReference>
<dbReference type="GO" id="GO:1901678">
    <property type="term" value="P:iron coordination entity transport"/>
    <property type="evidence" value="ECO:0007669"/>
    <property type="project" value="UniProtKB-ARBA"/>
</dbReference>
<dbReference type="Pfam" id="PF01497">
    <property type="entry name" value="Peripla_BP_2"/>
    <property type="match status" value="1"/>
</dbReference>
<keyword evidence="5 6" id="KW-0732">Signal</keyword>
<evidence type="ECO:0000256" key="6">
    <source>
        <dbReference type="SAM" id="SignalP"/>
    </source>
</evidence>
<dbReference type="EMBL" id="JAJOZR010000015">
    <property type="protein sequence ID" value="MCD7111323.1"/>
    <property type="molecule type" value="Genomic_DNA"/>
</dbReference>
<sequence length="305" mass="32108">MKAYRHRRASWLVAVALTLLPAGLVRATDIQTAAGIVPVAERPGKIAVFDIAAVDTLNSIGVEIAGLPSNLYLPELQALARKAEPVGTIFEPDLEALSALQPDLIILGGRSSPKRAATEQVAPTIDMTMDGDDLLDQAKGRLAAYGALFGKEAEAGKVEAELDAAVARAKAAVAGKGRALIIMTNGPKVTAYGMGSRFGWLHRSLDLTPAVTDVDAAIHGEAVSFEFIHAANPDWLLVVDRAAAIGSQDQNARATLDNALVAKTTAWAKSQVIYLPPGNFYIAAGGTRSMIRVFDAITQSFTKGP</sequence>
<evidence type="ECO:0000256" key="1">
    <source>
        <dbReference type="ARBA" id="ARBA00004196"/>
    </source>
</evidence>
<dbReference type="GO" id="GO:0030288">
    <property type="term" value="C:outer membrane-bounded periplasmic space"/>
    <property type="evidence" value="ECO:0007669"/>
    <property type="project" value="TreeGrafter"/>
</dbReference>
<dbReference type="RefSeq" id="WP_231816408.1">
    <property type="nucleotide sequence ID" value="NZ_JAJOZR010000015.1"/>
</dbReference>
<keyword evidence="3" id="KW-0813">Transport</keyword>
<feature type="chain" id="PRO_5040822098" evidence="6">
    <location>
        <begin position="28"/>
        <end position="305"/>
    </location>
</feature>
<evidence type="ECO:0000256" key="5">
    <source>
        <dbReference type="ARBA" id="ARBA00022729"/>
    </source>
</evidence>
<evidence type="ECO:0000313" key="8">
    <source>
        <dbReference type="EMBL" id="MCD7111323.1"/>
    </source>
</evidence>
<comment type="subcellular location">
    <subcellularLocation>
        <location evidence="1">Cell envelope</location>
    </subcellularLocation>
</comment>
<evidence type="ECO:0000256" key="4">
    <source>
        <dbReference type="ARBA" id="ARBA00022496"/>
    </source>
</evidence>
<comment type="caution">
    <text evidence="8">The sequence shown here is derived from an EMBL/GenBank/DDBJ whole genome shotgun (WGS) entry which is preliminary data.</text>
</comment>
<dbReference type="Gene3D" id="3.40.50.1980">
    <property type="entry name" value="Nitrogenase molybdenum iron protein domain"/>
    <property type="match status" value="2"/>
</dbReference>
<keyword evidence="4" id="KW-0406">Ion transport</keyword>
<comment type="similarity">
    <text evidence="2">Belongs to the bacterial solute-binding protein 8 family.</text>
</comment>
<evidence type="ECO:0000313" key="9">
    <source>
        <dbReference type="Proteomes" id="UP001139089"/>
    </source>
</evidence>
<proteinExistence type="inferred from homology"/>
<protein>
    <submittedName>
        <fullName evidence="8">Siderophore ABC transporter substrate-binding protein</fullName>
    </submittedName>
</protein>
<reference evidence="8" key="1">
    <citation type="submission" date="2021-12" db="EMBL/GenBank/DDBJ databases">
        <authorList>
            <person name="Li Y."/>
        </authorList>
    </citation>
    <scope>NUCLEOTIDE SEQUENCE</scope>
    <source>
        <strain evidence="8">DKSPLA3</strain>
    </source>
</reference>
<dbReference type="AlphaFoldDB" id="A0A9X1NVM4"/>
<feature type="domain" description="Fe/B12 periplasmic-binding" evidence="7">
    <location>
        <begin position="45"/>
        <end position="305"/>
    </location>
</feature>
<evidence type="ECO:0000259" key="7">
    <source>
        <dbReference type="PROSITE" id="PS50983"/>
    </source>
</evidence>
<accession>A0A9X1NVM4</accession>
<evidence type="ECO:0000256" key="2">
    <source>
        <dbReference type="ARBA" id="ARBA00008814"/>
    </source>
</evidence>
<keyword evidence="4" id="KW-0410">Iron transport</keyword>
<dbReference type="SUPFAM" id="SSF53807">
    <property type="entry name" value="Helical backbone' metal receptor"/>
    <property type="match status" value="1"/>
</dbReference>
<name>A0A9X1NVM4_9HYPH</name>